<evidence type="ECO:0000313" key="2">
    <source>
        <dbReference type="EMBL" id="SNS89762.1"/>
    </source>
</evidence>
<evidence type="ECO:0000313" key="3">
    <source>
        <dbReference type="Proteomes" id="UP000198280"/>
    </source>
</evidence>
<sequence>MRHDVRPVHEAMTAAARGRDIWLVGGGELVGCFADHGLLDDLVLGVAPVTLGAGAPLLPRRLTSARLHALTGVEQVGQFAYLTYTTR</sequence>
<dbReference type="RefSeq" id="WP_245938952.1">
    <property type="nucleotide sequence ID" value="NZ_FZOF01000010.1"/>
</dbReference>
<evidence type="ECO:0000259" key="1">
    <source>
        <dbReference type="Pfam" id="PF01872"/>
    </source>
</evidence>
<dbReference type="Gene3D" id="3.40.430.10">
    <property type="entry name" value="Dihydrofolate Reductase, subunit A"/>
    <property type="match status" value="1"/>
</dbReference>
<dbReference type="EMBL" id="FZOF01000010">
    <property type="protein sequence ID" value="SNS89762.1"/>
    <property type="molecule type" value="Genomic_DNA"/>
</dbReference>
<dbReference type="SUPFAM" id="SSF53597">
    <property type="entry name" value="Dihydrofolate reductase-like"/>
    <property type="match status" value="1"/>
</dbReference>
<dbReference type="GO" id="GO:0009231">
    <property type="term" value="P:riboflavin biosynthetic process"/>
    <property type="evidence" value="ECO:0007669"/>
    <property type="project" value="InterPro"/>
</dbReference>
<dbReference type="AlphaFoldDB" id="A0A239I8N8"/>
<dbReference type="InterPro" id="IPR024072">
    <property type="entry name" value="DHFR-like_dom_sf"/>
</dbReference>
<organism evidence="2 3">
    <name type="scientific">Actinacidiphila glaucinigra</name>
    <dbReference type="NCBI Taxonomy" id="235986"/>
    <lineage>
        <taxon>Bacteria</taxon>
        <taxon>Bacillati</taxon>
        <taxon>Actinomycetota</taxon>
        <taxon>Actinomycetes</taxon>
        <taxon>Kitasatosporales</taxon>
        <taxon>Streptomycetaceae</taxon>
        <taxon>Actinacidiphila</taxon>
    </lineage>
</organism>
<name>A0A239I8N8_9ACTN</name>
<reference evidence="2 3" key="1">
    <citation type="submission" date="2017-06" db="EMBL/GenBank/DDBJ databases">
        <authorList>
            <person name="Kim H.J."/>
            <person name="Triplett B.A."/>
        </authorList>
    </citation>
    <scope>NUCLEOTIDE SEQUENCE [LARGE SCALE GENOMIC DNA]</scope>
    <source>
        <strain evidence="2 3">CGMCC 4.1858</strain>
    </source>
</reference>
<keyword evidence="3" id="KW-1185">Reference proteome</keyword>
<dbReference type="Proteomes" id="UP000198280">
    <property type="component" value="Unassembled WGS sequence"/>
</dbReference>
<dbReference type="GO" id="GO:0008703">
    <property type="term" value="F:5-amino-6-(5-phosphoribosylamino)uracil reductase activity"/>
    <property type="evidence" value="ECO:0007669"/>
    <property type="project" value="InterPro"/>
</dbReference>
<dbReference type="InterPro" id="IPR002734">
    <property type="entry name" value="RibDG_C"/>
</dbReference>
<protein>
    <submittedName>
        <fullName evidence="2">RibD C-terminal domain-containing protein</fullName>
    </submittedName>
</protein>
<feature type="domain" description="Bacterial bifunctional deaminase-reductase C-terminal" evidence="1">
    <location>
        <begin position="16"/>
        <end position="76"/>
    </location>
</feature>
<gene>
    <name evidence="2" type="ORF">SAMN05216252_11036</name>
</gene>
<dbReference type="Pfam" id="PF01872">
    <property type="entry name" value="RibD_C"/>
    <property type="match status" value="1"/>
</dbReference>
<proteinExistence type="predicted"/>
<accession>A0A239I8N8</accession>